<evidence type="ECO:0000256" key="2">
    <source>
        <dbReference type="SAM" id="SignalP"/>
    </source>
</evidence>
<dbReference type="GeneID" id="101845481"/>
<dbReference type="PANTHER" id="PTHR11480:SF3">
    <property type="entry name" value="BCDNA.GH08312"/>
    <property type="match status" value="1"/>
</dbReference>
<protein>
    <submittedName>
        <fullName evidence="5">Uncharacterized protein LOC101845481</fullName>
    </submittedName>
</protein>
<evidence type="ECO:0000259" key="3">
    <source>
        <dbReference type="PROSITE" id="PS50015"/>
    </source>
</evidence>
<feature type="chain" id="PRO_5045900628" evidence="2">
    <location>
        <begin position="20"/>
        <end position="107"/>
    </location>
</feature>
<evidence type="ECO:0000313" key="5">
    <source>
        <dbReference type="RefSeq" id="XP_005103051.1"/>
    </source>
</evidence>
<name>A0ABM0JWB7_APLCA</name>
<feature type="signal peptide" evidence="2">
    <location>
        <begin position="1"/>
        <end position="19"/>
    </location>
</feature>
<dbReference type="InterPro" id="IPR008139">
    <property type="entry name" value="SaposinB_dom"/>
</dbReference>
<keyword evidence="4" id="KW-1185">Reference proteome</keyword>
<keyword evidence="1" id="KW-1015">Disulfide bond</keyword>
<organism evidence="4 5">
    <name type="scientific">Aplysia californica</name>
    <name type="common">California sea hare</name>
    <dbReference type="NCBI Taxonomy" id="6500"/>
    <lineage>
        <taxon>Eukaryota</taxon>
        <taxon>Metazoa</taxon>
        <taxon>Spiralia</taxon>
        <taxon>Lophotrochozoa</taxon>
        <taxon>Mollusca</taxon>
        <taxon>Gastropoda</taxon>
        <taxon>Heterobranchia</taxon>
        <taxon>Euthyneura</taxon>
        <taxon>Tectipleura</taxon>
        <taxon>Aplysiida</taxon>
        <taxon>Aplysioidea</taxon>
        <taxon>Aplysiidae</taxon>
        <taxon>Aplysia</taxon>
    </lineage>
</organism>
<accession>A0ABM0JWB7</accession>
<sequence length="107" mass="12004">MKTYMSVVLLAMSLVVIGAQVPEEAERGRLCFLCERVVQRLEQLLQESSPAQIDSGLDRLCDFAPGPLRPKCENLVQQRGSLLVQLLQHIPKDRLCVLICRSNNAEN</sequence>
<dbReference type="InterPro" id="IPR051428">
    <property type="entry name" value="Sphingo_Act-Surfact_Prot"/>
</dbReference>
<proteinExistence type="predicted"/>
<keyword evidence="2" id="KW-0732">Signal</keyword>
<dbReference type="SMART" id="SM00741">
    <property type="entry name" value="SapB"/>
    <property type="match status" value="1"/>
</dbReference>
<feature type="domain" description="Saposin B-type" evidence="3">
    <location>
        <begin position="27"/>
        <end position="104"/>
    </location>
</feature>
<dbReference type="Proteomes" id="UP000694888">
    <property type="component" value="Unplaced"/>
</dbReference>
<dbReference type="Gene3D" id="1.10.225.10">
    <property type="entry name" value="Saposin-like"/>
    <property type="match status" value="1"/>
</dbReference>
<gene>
    <name evidence="5" type="primary">LOC101845481</name>
</gene>
<dbReference type="PROSITE" id="PS50015">
    <property type="entry name" value="SAP_B"/>
    <property type="match status" value="1"/>
</dbReference>
<dbReference type="PANTHER" id="PTHR11480">
    <property type="entry name" value="SAPOSIN-RELATED"/>
    <property type="match status" value="1"/>
</dbReference>
<evidence type="ECO:0000256" key="1">
    <source>
        <dbReference type="ARBA" id="ARBA00023157"/>
    </source>
</evidence>
<dbReference type="SUPFAM" id="SSF47862">
    <property type="entry name" value="Saposin"/>
    <property type="match status" value="1"/>
</dbReference>
<dbReference type="RefSeq" id="XP_005103051.1">
    <property type="nucleotide sequence ID" value="XM_005102994.3"/>
</dbReference>
<dbReference type="InterPro" id="IPR011001">
    <property type="entry name" value="Saposin-like"/>
</dbReference>
<reference evidence="5" key="1">
    <citation type="submission" date="2025-08" db="UniProtKB">
        <authorList>
            <consortium name="RefSeq"/>
        </authorList>
    </citation>
    <scope>IDENTIFICATION</scope>
</reference>
<evidence type="ECO:0000313" key="4">
    <source>
        <dbReference type="Proteomes" id="UP000694888"/>
    </source>
</evidence>